<gene>
    <name evidence="2" type="ORF">ACFPFM_00810</name>
</gene>
<protein>
    <submittedName>
        <fullName evidence="2">Uncharacterized protein</fullName>
    </submittedName>
</protein>
<comment type="caution">
    <text evidence="2">The sequence shown here is derived from an EMBL/GenBank/DDBJ whole genome shotgun (WGS) entry which is preliminary data.</text>
</comment>
<evidence type="ECO:0000256" key="1">
    <source>
        <dbReference type="SAM" id="MobiDB-lite"/>
    </source>
</evidence>
<feature type="compositionally biased region" description="Low complexity" evidence="1">
    <location>
        <begin position="233"/>
        <end position="246"/>
    </location>
</feature>
<keyword evidence="3" id="KW-1185">Reference proteome</keyword>
<dbReference type="RefSeq" id="WP_344034784.1">
    <property type="nucleotide sequence ID" value="NZ_BAAAKE010000002.1"/>
</dbReference>
<reference evidence="3" key="1">
    <citation type="journal article" date="2019" name="Int. J. Syst. Evol. Microbiol.">
        <title>The Global Catalogue of Microorganisms (GCM) 10K type strain sequencing project: providing services to taxonomists for standard genome sequencing and annotation.</title>
        <authorList>
            <consortium name="The Broad Institute Genomics Platform"/>
            <consortium name="The Broad Institute Genome Sequencing Center for Infectious Disease"/>
            <person name="Wu L."/>
            <person name="Ma J."/>
        </authorList>
    </citation>
    <scope>NUCLEOTIDE SEQUENCE [LARGE SCALE GENOMIC DNA]</scope>
    <source>
        <strain evidence="3">KCTC 12848</strain>
    </source>
</reference>
<evidence type="ECO:0000313" key="3">
    <source>
        <dbReference type="Proteomes" id="UP001595833"/>
    </source>
</evidence>
<name>A0ABV9XSV2_9PSEU</name>
<feature type="compositionally biased region" description="Basic residues" evidence="1">
    <location>
        <begin position="333"/>
        <end position="347"/>
    </location>
</feature>
<feature type="region of interest" description="Disordered" evidence="1">
    <location>
        <begin position="192"/>
        <end position="347"/>
    </location>
</feature>
<dbReference type="EMBL" id="JBHSJB010000003">
    <property type="protein sequence ID" value="MFC5052285.1"/>
    <property type="molecule type" value="Genomic_DNA"/>
</dbReference>
<sequence>MHAEEARAGEAPPGQEFHRYLLKGTWNVVTAVTPAGDRVYVLPQAVRDHLAAGQVEDLTRHPGLPPVTDALREEARRNPGGWVWCADPDVDPRYVEGAPSATLLGAYRSGPDGLLTGEVFPNPDYRPSPRRSGFPEPRSEFDLVLGYVAVGRLPRERVLRAVLDSPLVLETDGSGGLRVGVDQAGRKFIAAWSAPGHVPPGDPGVGGRPRPPTAERVGGGRHAGGRPGRAPERGAPAARPPAKSGRGANGFPLGSARARLGQGGRPQRRREPQVVRQRRRTRESSPVRPFALPGSARDPGAVLAHLPLRPVVRRGPPRPRPGGGPAVAVVLPAHHHRRVRGAAGPHR</sequence>
<proteinExistence type="predicted"/>
<accession>A0ABV9XSV2</accession>
<organism evidence="2 3">
    <name type="scientific">Saccharothrix xinjiangensis</name>
    <dbReference type="NCBI Taxonomy" id="204798"/>
    <lineage>
        <taxon>Bacteria</taxon>
        <taxon>Bacillati</taxon>
        <taxon>Actinomycetota</taxon>
        <taxon>Actinomycetes</taxon>
        <taxon>Pseudonocardiales</taxon>
        <taxon>Pseudonocardiaceae</taxon>
        <taxon>Saccharothrix</taxon>
    </lineage>
</organism>
<evidence type="ECO:0000313" key="2">
    <source>
        <dbReference type="EMBL" id="MFC5052285.1"/>
    </source>
</evidence>
<dbReference type="Proteomes" id="UP001595833">
    <property type="component" value="Unassembled WGS sequence"/>
</dbReference>